<dbReference type="Pfam" id="PF06123">
    <property type="entry name" value="CreD"/>
    <property type="match status" value="1"/>
</dbReference>
<dbReference type="RefSeq" id="WP_344705793.1">
    <property type="nucleotide sequence ID" value="NZ_BAABBQ010000001.1"/>
</dbReference>
<feature type="transmembrane region" description="Helical" evidence="2">
    <location>
        <begin position="427"/>
        <end position="445"/>
    </location>
</feature>
<gene>
    <name evidence="3" type="primary">creD</name>
    <name evidence="3" type="ORF">GCM10022280_04750</name>
</gene>
<proteinExistence type="predicted"/>
<keyword evidence="2" id="KW-1133">Transmembrane helix</keyword>
<accession>A0ABP7SE78</accession>
<organism evidence="3 4">
    <name type="scientific">Sphingomonas swuensis</name>
    <dbReference type="NCBI Taxonomy" id="977800"/>
    <lineage>
        <taxon>Bacteria</taxon>
        <taxon>Pseudomonadati</taxon>
        <taxon>Pseudomonadota</taxon>
        <taxon>Alphaproteobacteria</taxon>
        <taxon>Sphingomonadales</taxon>
        <taxon>Sphingomonadaceae</taxon>
        <taxon>Sphingomonas</taxon>
    </lineage>
</organism>
<evidence type="ECO:0000313" key="3">
    <source>
        <dbReference type="EMBL" id="GAA4010552.1"/>
    </source>
</evidence>
<dbReference type="PANTHER" id="PTHR30092:SF0">
    <property type="entry name" value="INNER MEMBRANE PROTEIN CRED"/>
    <property type="match status" value="1"/>
</dbReference>
<keyword evidence="2" id="KW-0472">Membrane</keyword>
<keyword evidence="2" id="KW-0812">Transmembrane</keyword>
<dbReference type="PANTHER" id="PTHR30092">
    <property type="entry name" value="INNER MEMBRANE PROTEIN CRED"/>
    <property type="match status" value="1"/>
</dbReference>
<evidence type="ECO:0000313" key="4">
    <source>
        <dbReference type="Proteomes" id="UP001500235"/>
    </source>
</evidence>
<protein>
    <submittedName>
        <fullName evidence="3">Cell envelope integrity protein CreD</fullName>
    </submittedName>
</protein>
<feature type="transmembrane region" description="Helical" evidence="2">
    <location>
        <begin position="404"/>
        <end position="421"/>
    </location>
</feature>
<reference evidence="4" key="1">
    <citation type="journal article" date="2019" name="Int. J. Syst. Evol. Microbiol.">
        <title>The Global Catalogue of Microorganisms (GCM) 10K type strain sequencing project: providing services to taxonomists for standard genome sequencing and annotation.</title>
        <authorList>
            <consortium name="The Broad Institute Genomics Platform"/>
            <consortium name="The Broad Institute Genome Sequencing Center for Infectious Disease"/>
            <person name="Wu L."/>
            <person name="Ma J."/>
        </authorList>
    </citation>
    <scope>NUCLEOTIDE SEQUENCE [LARGE SCALE GENOMIC DNA]</scope>
    <source>
        <strain evidence="4">JCM 17563</strain>
    </source>
</reference>
<comment type="caution">
    <text evidence="3">The sequence shown here is derived from an EMBL/GenBank/DDBJ whole genome shotgun (WGS) entry which is preliminary data.</text>
</comment>
<feature type="region of interest" description="Disordered" evidence="1">
    <location>
        <begin position="278"/>
        <end position="297"/>
    </location>
</feature>
<evidence type="ECO:0000256" key="2">
    <source>
        <dbReference type="SAM" id="Phobius"/>
    </source>
</evidence>
<name>A0ABP7SE78_9SPHN</name>
<keyword evidence="4" id="KW-1185">Reference proteome</keyword>
<dbReference type="Proteomes" id="UP001500235">
    <property type="component" value="Unassembled WGS sequence"/>
</dbReference>
<feature type="transmembrane region" description="Helical" evidence="2">
    <location>
        <begin position="14"/>
        <end position="36"/>
    </location>
</feature>
<dbReference type="PIRSF" id="PIRSF004548">
    <property type="entry name" value="CreD"/>
    <property type="match status" value="1"/>
</dbReference>
<sequence>MFSRAQERSPGRKFMLAILVGLALSVPLFITWMLVYDRQSQSEQARSSITEGWGGPQSLDGPLLIIPYRATTSETVIENGRSVTRTRDIERRLELSPEVVMLDTSLRPDRRKRSIYEAVVYDASNKGKARFVLPPDLQRFGVQPGTLVLARAELRFGLSDPRGLGANPRISVGGRPLRLQPGGGSSGGRGFFAFVDAAPLAAQPMLVDFAFEFRGNALLDLSPDAGDTRWTVRSSWPHPSFTGDFLPAERSVSKDGFSATYRVGNLALGRALVSTNEPGARRLEGPPPPIATSDSDPARREQARISLIQPVDLYAQVDRAAKYGFLFIAFTFLALLMFDIIGGVAVSTVEYLLMGAALVLFFVLLLAFAEVIGFTAAYILASAAIAGLNTAYSAAVLKSWRRGYVIGALLIGLYAVLYVLLSLEAFSLLIGSLLLFVALAGVMYVTRNLDWAGRGTGTVEGMPA</sequence>
<dbReference type="NCBIfam" id="NF008712">
    <property type="entry name" value="PRK11715.1-1"/>
    <property type="match status" value="1"/>
</dbReference>
<dbReference type="InterPro" id="IPR010364">
    <property type="entry name" value="Uncharacterised_IM_CreD"/>
</dbReference>
<dbReference type="EMBL" id="BAABBQ010000001">
    <property type="protein sequence ID" value="GAA4010552.1"/>
    <property type="molecule type" value="Genomic_DNA"/>
</dbReference>
<evidence type="ECO:0000256" key="1">
    <source>
        <dbReference type="SAM" id="MobiDB-lite"/>
    </source>
</evidence>
<feature type="transmembrane region" description="Helical" evidence="2">
    <location>
        <begin position="323"/>
        <end position="344"/>
    </location>
</feature>